<organism evidence="1 2">
    <name type="scientific">Rhodococcus erythropolis</name>
    <name type="common">Arthrobacter picolinophilus</name>
    <dbReference type="NCBI Taxonomy" id="1833"/>
    <lineage>
        <taxon>Bacteria</taxon>
        <taxon>Bacillati</taxon>
        <taxon>Actinomycetota</taxon>
        <taxon>Actinomycetes</taxon>
        <taxon>Mycobacteriales</taxon>
        <taxon>Nocardiaceae</taxon>
        <taxon>Rhodococcus</taxon>
        <taxon>Rhodococcus erythropolis group</taxon>
    </lineage>
</organism>
<evidence type="ECO:0000313" key="1">
    <source>
        <dbReference type="EMBL" id="QIP42819.1"/>
    </source>
</evidence>
<sequence length="45" mass="5274">MPTVIRTVHDLVRHARGPTHHHHHQSVHEARRMRAHHILVTHSLA</sequence>
<dbReference type="EMBL" id="CP050124">
    <property type="protein sequence ID" value="QIP42819.1"/>
    <property type="molecule type" value="Genomic_DNA"/>
</dbReference>
<evidence type="ECO:0000313" key="2">
    <source>
        <dbReference type="Proteomes" id="UP000502345"/>
    </source>
</evidence>
<dbReference type="AlphaFoldDB" id="A0A1F2Q5R2"/>
<protein>
    <submittedName>
        <fullName evidence="1">Uncharacterized protein</fullName>
    </submittedName>
</protein>
<accession>A0A1F2Q5R2</accession>
<gene>
    <name evidence="1" type="ORF">G9444_5576</name>
</gene>
<dbReference type="GeneID" id="57489757"/>
<name>A0A1F2Q5R2_RHOER</name>
<proteinExistence type="predicted"/>
<dbReference type="Proteomes" id="UP000502345">
    <property type="component" value="Chromosome"/>
</dbReference>
<dbReference type="RefSeq" id="WP_153211511.1">
    <property type="nucleotide sequence ID" value="NZ_AP018733.1"/>
</dbReference>
<reference evidence="1 2" key="1">
    <citation type="submission" date="2020-03" db="EMBL/GenBank/DDBJ databases">
        <title>Screen low temperature-resistant strains for efficient degradation of petroleum hydrocarbons under the low temperature.</title>
        <authorList>
            <person name="Wang Y."/>
            <person name="Chen J."/>
        </authorList>
    </citation>
    <scope>NUCLEOTIDE SEQUENCE [LARGE SCALE GENOMIC DNA]</scope>
    <source>
        <strain evidence="1 2">KB1</strain>
    </source>
</reference>